<dbReference type="InterPro" id="IPR036388">
    <property type="entry name" value="WH-like_DNA-bd_sf"/>
</dbReference>
<keyword evidence="7" id="KW-0808">Transferase</keyword>
<feature type="domain" description="HTH gntR-type" evidence="6">
    <location>
        <begin position="17"/>
        <end position="85"/>
    </location>
</feature>
<gene>
    <name evidence="7" type="ORF">STRCI_003020</name>
</gene>
<organism evidence="7 8">
    <name type="scientific">Streptomyces cinnabarinus</name>
    <dbReference type="NCBI Taxonomy" id="67287"/>
    <lineage>
        <taxon>Bacteria</taxon>
        <taxon>Bacillati</taxon>
        <taxon>Actinomycetota</taxon>
        <taxon>Actinomycetes</taxon>
        <taxon>Kitasatosporales</taxon>
        <taxon>Streptomycetaceae</taxon>
        <taxon>Streptomyces</taxon>
    </lineage>
</organism>
<keyword evidence="5" id="KW-0804">Transcription</keyword>
<protein>
    <submittedName>
        <fullName evidence="7">PLP-dependent aminotransferase family protein</fullName>
    </submittedName>
</protein>
<dbReference type="CDD" id="cd07377">
    <property type="entry name" value="WHTH_GntR"/>
    <property type="match status" value="1"/>
</dbReference>
<dbReference type="PANTHER" id="PTHR46577">
    <property type="entry name" value="HTH-TYPE TRANSCRIPTIONAL REGULATORY PROTEIN GABR"/>
    <property type="match status" value="1"/>
</dbReference>
<dbReference type="GO" id="GO:0008483">
    <property type="term" value="F:transaminase activity"/>
    <property type="evidence" value="ECO:0007669"/>
    <property type="project" value="UniProtKB-KW"/>
</dbReference>
<evidence type="ECO:0000256" key="1">
    <source>
        <dbReference type="ARBA" id="ARBA00005384"/>
    </source>
</evidence>
<dbReference type="PRINTS" id="PR00035">
    <property type="entry name" value="HTHGNTR"/>
</dbReference>
<evidence type="ECO:0000313" key="8">
    <source>
        <dbReference type="Proteomes" id="UP001164439"/>
    </source>
</evidence>
<keyword evidence="7" id="KW-0032">Aminotransferase</keyword>
<dbReference type="InterPro" id="IPR004839">
    <property type="entry name" value="Aminotransferase_I/II_large"/>
</dbReference>
<dbReference type="Gene3D" id="3.40.640.10">
    <property type="entry name" value="Type I PLP-dependent aspartate aminotransferase-like (Major domain)"/>
    <property type="match status" value="1"/>
</dbReference>
<dbReference type="CDD" id="cd00609">
    <property type="entry name" value="AAT_like"/>
    <property type="match status" value="1"/>
</dbReference>
<keyword evidence="8" id="KW-1185">Reference proteome</keyword>
<evidence type="ECO:0000256" key="2">
    <source>
        <dbReference type="ARBA" id="ARBA00022898"/>
    </source>
</evidence>
<evidence type="ECO:0000256" key="4">
    <source>
        <dbReference type="ARBA" id="ARBA00023125"/>
    </source>
</evidence>
<evidence type="ECO:0000313" key="7">
    <source>
        <dbReference type="EMBL" id="WAZ21820.1"/>
    </source>
</evidence>
<evidence type="ECO:0000259" key="6">
    <source>
        <dbReference type="PROSITE" id="PS50949"/>
    </source>
</evidence>
<proteinExistence type="inferred from homology"/>
<dbReference type="InterPro" id="IPR000524">
    <property type="entry name" value="Tscrpt_reg_HTH_GntR"/>
</dbReference>
<evidence type="ECO:0000256" key="3">
    <source>
        <dbReference type="ARBA" id="ARBA00023015"/>
    </source>
</evidence>
<dbReference type="SUPFAM" id="SSF53383">
    <property type="entry name" value="PLP-dependent transferases"/>
    <property type="match status" value="1"/>
</dbReference>
<sequence>MSADQTGRLLGDWLADGPAYLALATAFRALITDGRLPVGTRIPSERVLAAQCRIGRNTVTAAYSLLRTEGYLEGRRGAGSFTALPPGVHRPQPAAPVAVSRSADTPIDLTIAQVPAPQALLAQAVRDAAGHVGDYTNDLTHDRIGIRELRQAIADRYTERGLPTCADEIMVTTGAYQGWGLLLRLVAQRFDPVMVDSPTYPDALDAIRSLAGRPLPVGLGPEGWDPELIGSVCRQARPALAYLMPDHHNPTGHVMPDDVRRAVVTAARASGTLLVVDETLSELTLDGPEPTPMACFGGRSDVVTIGSLSKVFWGGLNLGWIRATPSLINRLAALRGPGDAGNSVVNQLIARRLYEDYDAVLRERRQMLTLQRDELAGALRRRLPEWTFTRPRGGLCLWIDLGQRVSSRLAAMAPAFGVEVLTGSKFAVEGTLDGHLRLPFVQPPGTLTEAVDRLADAFGAVTAHRTRRGALLAA</sequence>
<evidence type="ECO:0000256" key="5">
    <source>
        <dbReference type="ARBA" id="ARBA00023163"/>
    </source>
</evidence>
<dbReference type="Pfam" id="PF00155">
    <property type="entry name" value="Aminotran_1_2"/>
    <property type="match status" value="1"/>
</dbReference>
<dbReference type="EMBL" id="CP114413">
    <property type="protein sequence ID" value="WAZ21820.1"/>
    <property type="molecule type" value="Genomic_DNA"/>
</dbReference>
<dbReference type="Proteomes" id="UP001164439">
    <property type="component" value="Chromosome"/>
</dbReference>
<dbReference type="PROSITE" id="PS50949">
    <property type="entry name" value="HTH_GNTR"/>
    <property type="match status" value="1"/>
</dbReference>
<comment type="similarity">
    <text evidence="1">In the C-terminal section; belongs to the class-I pyridoxal-phosphate-dependent aminotransferase family.</text>
</comment>
<dbReference type="InterPro" id="IPR036390">
    <property type="entry name" value="WH_DNA-bd_sf"/>
</dbReference>
<dbReference type="Gene3D" id="1.10.10.10">
    <property type="entry name" value="Winged helix-like DNA-binding domain superfamily/Winged helix DNA-binding domain"/>
    <property type="match status" value="1"/>
</dbReference>
<dbReference type="RefSeq" id="WP_269659458.1">
    <property type="nucleotide sequence ID" value="NZ_CP114413.1"/>
</dbReference>
<dbReference type="Pfam" id="PF00392">
    <property type="entry name" value="GntR"/>
    <property type="match status" value="1"/>
</dbReference>
<dbReference type="SUPFAM" id="SSF46785">
    <property type="entry name" value="Winged helix' DNA-binding domain"/>
    <property type="match status" value="1"/>
</dbReference>
<dbReference type="SMART" id="SM00345">
    <property type="entry name" value="HTH_GNTR"/>
    <property type="match status" value="1"/>
</dbReference>
<dbReference type="InterPro" id="IPR051446">
    <property type="entry name" value="HTH_trans_reg/aminotransferase"/>
</dbReference>
<keyword evidence="4" id="KW-0238">DNA-binding</keyword>
<keyword evidence="2" id="KW-0663">Pyridoxal phosphate</keyword>
<keyword evidence="3" id="KW-0805">Transcription regulation</keyword>
<dbReference type="PANTHER" id="PTHR46577:SF1">
    <property type="entry name" value="HTH-TYPE TRANSCRIPTIONAL REGULATORY PROTEIN GABR"/>
    <property type="match status" value="1"/>
</dbReference>
<dbReference type="InterPro" id="IPR015421">
    <property type="entry name" value="PyrdxlP-dep_Trfase_major"/>
</dbReference>
<accession>A0ABY7KDQ2</accession>
<name>A0ABY7KDQ2_9ACTN</name>
<reference evidence="7" key="1">
    <citation type="submission" date="2022-12" db="EMBL/GenBank/DDBJ databases">
        <authorList>
            <person name="Ruckert C."/>
            <person name="Busche T."/>
            <person name="Kalinowski J."/>
            <person name="Wittmann C."/>
        </authorList>
    </citation>
    <scope>NUCLEOTIDE SEQUENCE</scope>
    <source>
        <strain evidence="7">DSM 40467</strain>
    </source>
</reference>
<dbReference type="InterPro" id="IPR015424">
    <property type="entry name" value="PyrdxlP-dep_Trfase"/>
</dbReference>